<dbReference type="Pfam" id="PF04519">
    <property type="entry name" value="Bactofilin"/>
    <property type="match status" value="1"/>
</dbReference>
<reference evidence="3 4" key="1">
    <citation type="submission" date="2020-01" db="EMBL/GenBank/DDBJ databases">
        <title>Whole-genome sequence of Heliobacterium undosum DSM 13378.</title>
        <authorList>
            <person name="Kyndt J.A."/>
            <person name="Meyer T.E."/>
        </authorList>
    </citation>
    <scope>NUCLEOTIDE SEQUENCE [LARGE SCALE GENOMIC DNA]</scope>
    <source>
        <strain evidence="3 4">DSM 13378</strain>
    </source>
</reference>
<accession>A0A845L3Q7</accession>
<sequence>MFGRKKESNQTAVDRIDTVIGKESLITGTLKATGTVRIDGQFSGEIVGKSDVIIGETGRVEATVEGRNVIIAGTVHGNIDASGRLEIASTGRLYGDLMATSLIIDEGAVFHGSSRTETRSTRSVDDAEEEALESAL</sequence>
<evidence type="ECO:0000313" key="4">
    <source>
        <dbReference type="Proteomes" id="UP000463470"/>
    </source>
</evidence>
<dbReference type="EMBL" id="WXEY01000006">
    <property type="protein sequence ID" value="MZP29655.1"/>
    <property type="molecule type" value="Genomic_DNA"/>
</dbReference>
<dbReference type="PANTHER" id="PTHR35024:SF4">
    <property type="entry name" value="POLYMER-FORMING CYTOSKELETAL PROTEIN"/>
    <property type="match status" value="1"/>
</dbReference>
<dbReference type="AlphaFoldDB" id="A0A845L3Q7"/>
<dbReference type="RefSeq" id="WP_161257494.1">
    <property type="nucleotide sequence ID" value="NZ_WXEY01000006.1"/>
</dbReference>
<comment type="similarity">
    <text evidence="1">Belongs to the bactofilin family.</text>
</comment>
<evidence type="ECO:0000313" key="3">
    <source>
        <dbReference type="EMBL" id="MZP29655.1"/>
    </source>
</evidence>
<feature type="compositionally biased region" description="Basic and acidic residues" evidence="2">
    <location>
        <begin position="114"/>
        <end position="125"/>
    </location>
</feature>
<organism evidence="3 4">
    <name type="scientific">Heliomicrobium undosum</name>
    <dbReference type="NCBI Taxonomy" id="121734"/>
    <lineage>
        <taxon>Bacteria</taxon>
        <taxon>Bacillati</taxon>
        <taxon>Bacillota</taxon>
        <taxon>Clostridia</taxon>
        <taxon>Eubacteriales</taxon>
        <taxon>Heliobacteriaceae</taxon>
        <taxon>Heliomicrobium</taxon>
    </lineage>
</organism>
<feature type="region of interest" description="Disordered" evidence="2">
    <location>
        <begin position="114"/>
        <end position="136"/>
    </location>
</feature>
<proteinExistence type="inferred from homology"/>
<evidence type="ECO:0000256" key="2">
    <source>
        <dbReference type="SAM" id="MobiDB-lite"/>
    </source>
</evidence>
<keyword evidence="4" id="KW-1185">Reference proteome</keyword>
<name>A0A845L3Q7_9FIRM</name>
<evidence type="ECO:0000256" key="1">
    <source>
        <dbReference type="ARBA" id="ARBA00044755"/>
    </source>
</evidence>
<feature type="compositionally biased region" description="Acidic residues" evidence="2">
    <location>
        <begin position="126"/>
        <end position="136"/>
    </location>
</feature>
<comment type="caution">
    <text evidence="3">The sequence shown here is derived from an EMBL/GenBank/DDBJ whole genome shotgun (WGS) entry which is preliminary data.</text>
</comment>
<dbReference type="InterPro" id="IPR007607">
    <property type="entry name" value="BacA/B"/>
</dbReference>
<dbReference type="OrthoDB" id="9802488at2"/>
<protein>
    <submittedName>
        <fullName evidence="3">Cell shape determination protein CcmA</fullName>
    </submittedName>
</protein>
<gene>
    <name evidence="3" type="ORF">GTO91_08055</name>
</gene>
<dbReference type="Proteomes" id="UP000463470">
    <property type="component" value="Unassembled WGS sequence"/>
</dbReference>
<dbReference type="PANTHER" id="PTHR35024">
    <property type="entry name" value="HYPOTHETICAL CYTOSOLIC PROTEIN"/>
    <property type="match status" value="1"/>
</dbReference>